<feature type="transmembrane region" description="Helical" evidence="1">
    <location>
        <begin position="19"/>
        <end position="37"/>
    </location>
</feature>
<dbReference type="EMBL" id="CAKMUD010000087">
    <property type="protein sequence ID" value="CAH1597680.1"/>
    <property type="molecule type" value="Genomic_DNA"/>
</dbReference>
<comment type="caution">
    <text evidence="2">The sequence shown here is derived from an EMBL/GenBank/DDBJ whole genome shotgun (WGS) entry which is preliminary data.</text>
</comment>
<dbReference type="AlphaFoldDB" id="A0AAU9QT19"/>
<keyword evidence="1" id="KW-1133">Transmembrane helix</keyword>
<name>A0AAU9QT19_9VIBR</name>
<evidence type="ECO:0000313" key="3">
    <source>
        <dbReference type="Proteomes" id="UP001295462"/>
    </source>
</evidence>
<keyword evidence="1" id="KW-0472">Membrane</keyword>
<proteinExistence type="predicted"/>
<keyword evidence="1" id="KW-0812">Transmembrane</keyword>
<organism evidence="2 3">
    <name type="scientific">Vibrio jasicida</name>
    <dbReference type="NCBI Taxonomy" id="766224"/>
    <lineage>
        <taxon>Bacteria</taxon>
        <taxon>Pseudomonadati</taxon>
        <taxon>Pseudomonadota</taxon>
        <taxon>Gammaproteobacteria</taxon>
        <taxon>Vibrionales</taxon>
        <taxon>Vibrionaceae</taxon>
        <taxon>Vibrio</taxon>
    </lineage>
</organism>
<reference evidence="2" key="1">
    <citation type="submission" date="2022-01" db="EMBL/GenBank/DDBJ databases">
        <authorList>
            <person name="Lagorce A."/>
        </authorList>
    </citation>
    <scope>NUCLEOTIDE SEQUENCE</scope>
    <source>
        <strain evidence="2">Th15_F1_A12</strain>
    </source>
</reference>
<accession>A0AAU9QT19</accession>
<evidence type="ECO:0000313" key="2">
    <source>
        <dbReference type="EMBL" id="CAH1597680.1"/>
    </source>
</evidence>
<gene>
    <name evidence="2" type="ORF">THF1A12_330020</name>
</gene>
<sequence length="70" mass="8474">MGKCCLIFLQDKHMDSSTLLDNLMFWGIFLPVFWLVWKSHAPRLWFGAYWALFQRNLMPILRMTLSRQRP</sequence>
<protein>
    <recommendedName>
        <fullName evidence="4">DUF418 domain-containing protein</fullName>
    </recommendedName>
</protein>
<evidence type="ECO:0000256" key="1">
    <source>
        <dbReference type="SAM" id="Phobius"/>
    </source>
</evidence>
<dbReference type="Proteomes" id="UP001295462">
    <property type="component" value="Unassembled WGS sequence"/>
</dbReference>
<evidence type="ECO:0008006" key="4">
    <source>
        <dbReference type="Google" id="ProtNLM"/>
    </source>
</evidence>